<organism evidence="1 2">
    <name type="scientific">Xenorhabdus griffiniae</name>
    <dbReference type="NCBI Taxonomy" id="351672"/>
    <lineage>
        <taxon>Bacteria</taxon>
        <taxon>Pseudomonadati</taxon>
        <taxon>Pseudomonadota</taxon>
        <taxon>Gammaproteobacteria</taxon>
        <taxon>Enterobacterales</taxon>
        <taxon>Morganellaceae</taxon>
        <taxon>Xenorhabdus</taxon>
    </lineage>
</organism>
<name>A0ABY9XJA1_9GAMM</name>
<dbReference type="Gene3D" id="3.40.47.10">
    <property type="match status" value="1"/>
</dbReference>
<sequence>MLRFNIAKTSLYPSGGDETHTFTLPVDLAEFAGTAGDRFRDDFSRTCSYLAGKNITPQPDNDDAAVLVGTEYGNLASMLRFQLQCKEDVRKASAQQFPHATTSSASTFVNIERGITGGNCTLNAGAETMVVMMLKALTFINTDFGRTAHVFLGDIYEPAGEEDVALRHPGHKPLDSAVAYAGLVKGADFSAEFHFYQPDETFSYPDNEPVFVYTRTRQGEAVLSEGAMPNVHTNTSYNAAFQFARFLEALTLNPPVAHLICIQDEHAAHLTVRSGEGQG</sequence>
<proteinExistence type="predicted"/>
<evidence type="ECO:0000313" key="2">
    <source>
        <dbReference type="Proteomes" id="UP001300348"/>
    </source>
</evidence>
<dbReference type="GeneID" id="88854443"/>
<dbReference type="Proteomes" id="UP001300348">
    <property type="component" value="Chromosome"/>
</dbReference>
<dbReference type="EMBL" id="CP133647">
    <property type="protein sequence ID" value="WNH02672.1"/>
    <property type="molecule type" value="Genomic_DNA"/>
</dbReference>
<accession>A0ABY9XJA1</accession>
<keyword evidence="2" id="KW-1185">Reference proteome</keyword>
<dbReference type="InterPro" id="IPR016039">
    <property type="entry name" value="Thiolase-like"/>
</dbReference>
<gene>
    <name evidence="1" type="ORF">QL112_002760</name>
</gene>
<evidence type="ECO:0000313" key="1">
    <source>
        <dbReference type="EMBL" id="WNH02672.1"/>
    </source>
</evidence>
<protein>
    <submittedName>
        <fullName evidence="1">Uncharacterized protein</fullName>
    </submittedName>
</protein>
<reference evidence="1 2" key="1">
    <citation type="journal article" date="2023" name="Access Microbiol">
        <title>The genome of a steinernematid-associated Pseudomonas piscis bacterium encodes the biosynthesis of insect toxins.</title>
        <authorList>
            <person name="Awori R.M."/>
            <person name="Hendre P."/>
            <person name="Amugune N.O."/>
        </authorList>
    </citation>
    <scope>NUCLEOTIDE SEQUENCE [LARGE SCALE GENOMIC DNA]</scope>
    <source>
        <strain evidence="1 2">97</strain>
    </source>
</reference>
<dbReference type="RefSeq" id="WP_189760539.1">
    <property type="nucleotide sequence ID" value="NZ_CAWPOC010000256.1"/>
</dbReference>